<sequence length="297" mass="34345">MQQTQIGVLAIQESHFTDTALQGLENTFNGRMQILNSIDETNPNSKGVAFLLNKQSTAWKDTKTVEIVPGHALLLLLPWHNDQTLNVLNVYAPNPHNENETFWSKFHKKWKDDGLPKIHFLLGDFNMVENSIDRLPVHNGPQGPHESLAKFKSLLRLIDGWQHENPDIVAHTWHQNQCDIYSRLDCIYTTETIFKHTCNWSMSPPPILTDPDIVNIRVFNIDMLYIGNGHWSVPLFTLKEEKIMKEQIYNSFKTDLIVVIRDYAKKHIPMIEKEIQHKISQLEEVLNNTPDPIKKLS</sequence>
<gene>
    <name evidence="1" type="ORF">M422DRAFT_264654</name>
</gene>
<dbReference type="AlphaFoldDB" id="A0A0C9V7L8"/>
<reference evidence="1 2" key="1">
    <citation type="submission" date="2014-06" db="EMBL/GenBank/DDBJ databases">
        <title>Evolutionary Origins and Diversification of the Mycorrhizal Mutualists.</title>
        <authorList>
            <consortium name="DOE Joint Genome Institute"/>
            <consortium name="Mycorrhizal Genomics Consortium"/>
            <person name="Kohler A."/>
            <person name="Kuo A."/>
            <person name="Nagy L.G."/>
            <person name="Floudas D."/>
            <person name="Copeland A."/>
            <person name="Barry K.W."/>
            <person name="Cichocki N."/>
            <person name="Veneault-Fourrey C."/>
            <person name="LaButti K."/>
            <person name="Lindquist E.A."/>
            <person name="Lipzen A."/>
            <person name="Lundell T."/>
            <person name="Morin E."/>
            <person name="Murat C."/>
            <person name="Riley R."/>
            <person name="Ohm R."/>
            <person name="Sun H."/>
            <person name="Tunlid A."/>
            <person name="Henrissat B."/>
            <person name="Grigoriev I.V."/>
            <person name="Hibbett D.S."/>
            <person name="Martin F."/>
        </authorList>
    </citation>
    <scope>NUCLEOTIDE SEQUENCE [LARGE SCALE GENOMIC DNA]</scope>
    <source>
        <strain evidence="1 2">SS14</strain>
    </source>
</reference>
<name>A0A0C9V7L8_SPHS4</name>
<dbReference type="InterPro" id="IPR036691">
    <property type="entry name" value="Endo/exonu/phosph_ase_sf"/>
</dbReference>
<dbReference type="SUPFAM" id="SSF56219">
    <property type="entry name" value="DNase I-like"/>
    <property type="match status" value="1"/>
</dbReference>
<proteinExistence type="predicted"/>
<evidence type="ECO:0008006" key="3">
    <source>
        <dbReference type="Google" id="ProtNLM"/>
    </source>
</evidence>
<dbReference type="Proteomes" id="UP000054279">
    <property type="component" value="Unassembled WGS sequence"/>
</dbReference>
<accession>A0A0C9V7L8</accession>
<dbReference type="HOGENOM" id="CLU_049840_0_0_1"/>
<evidence type="ECO:0000313" key="2">
    <source>
        <dbReference type="Proteomes" id="UP000054279"/>
    </source>
</evidence>
<organism evidence="1 2">
    <name type="scientific">Sphaerobolus stellatus (strain SS14)</name>
    <dbReference type="NCBI Taxonomy" id="990650"/>
    <lineage>
        <taxon>Eukaryota</taxon>
        <taxon>Fungi</taxon>
        <taxon>Dikarya</taxon>
        <taxon>Basidiomycota</taxon>
        <taxon>Agaricomycotina</taxon>
        <taxon>Agaricomycetes</taxon>
        <taxon>Phallomycetidae</taxon>
        <taxon>Geastrales</taxon>
        <taxon>Sphaerobolaceae</taxon>
        <taxon>Sphaerobolus</taxon>
    </lineage>
</organism>
<protein>
    <recommendedName>
        <fullName evidence="3">DNase I-like protein</fullName>
    </recommendedName>
</protein>
<dbReference type="OrthoDB" id="3264871at2759"/>
<evidence type="ECO:0000313" key="1">
    <source>
        <dbReference type="EMBL" id="KIJ33390.1"/>
    </source>
</evidence>
<keyword evidence="2" id="KW-1185">Reference proteome</keyword>
<dbReference type="Gene3D" id="3.60.10.10">
    <property type="entry name" value="Endonuclease/exonuclease/phosphatase"/>
    <property type="match status" value="1"/>
</dbReference>
<dbReference type="EMBL" id="KN837213">
    <property type="protein sequence ID" value="KIJ33390.1"/>
    <property type="molecule type" value="Genomic_DNA"/>
</dbReference>